<name>A0A1H0H2V1_HALAD</name>
<evidence type="ECO:0000256" key="1">
    <source>
        <dbReference type="SAM" id="Phobius"/>
    </source>
</evidence>
<keyword evidence="1" id="KW-0812">Transmembrane</keyword>
<dbReference type="EMBL" id="FNIZ01000003">
    <property type="protein sequence ID" value="SDO13576.1"/>
    <property type="molecule type" value="Genomic_DNA"/>
</dbReference>
<gene>
    <name evidence="2" type="ORF">SAMN05421677_10336</name>
</gene>
<evidence type="ECO:0000313" key="2">
    <source>
        <dbReference type="EMBL" id="SDO13576.1"/>
    </source>
</evidence>
<proteinExistence type="predicted"/>
<accession>A0A1H0H2V1</accession>
<organism evidence="2 3">
    <name type="scientific">Halobacillus aidingensis</name>
    <dbReference type="NCBI Taxonomy" id="240303"/>
    <lineage>
        <taxon>Bacteria</taxon>
        <taxon>Bacillati</taxon>
        <taxon>Bacillota</taxon>
        <taxon>Bacilli</taxon>
        <taxon>Bacillales</taxon>
        <taxon>Bacillaceae</taxon>
        <taxon>Halobacillus</taxon>
    </lineage>
</organism>
<protein>
    <submittedName>
        <fullName evidence="2">Uncharacterized protein</fullName>
    </submittedName>
</protein>
<keyword evidence="1" id="KW-1133">Transmembrane helix</keyword>
<evidence type="ECO:0000313" key="3">
    <source>
        <dbReference type="Proteomes" id="UP000198860"/>
    </source>
</evidence>
<dbReference type="Proteomes" id="UP000198860">
    <property type="component" value="Unassembled WGS sequence"/>
</dbReference>
<keyword evidence="3" id="KW-1185">Reference proteome</keyword>
<reference evidence="3" key="1">
    <citation type="submission" date="2016-10" db="EMBL/GenBank/DDBJ databases">
        <authorList>
            <person name="Varghese N."/>
            <person name="Submissions S."/>
        </authorList>
    </citation>
    <scope>NUCLEOTIDE SEQUENCE [LARGE SCALE GENOMIC DNA]</scope>
    <source>
        <strain evidence="3">CGMCC 1.3703</strain>
    </source>
</reference>
<keyword evidence="1" id="KW-0472">Membrane</keyword>
<dbReference type="STRING" id="240303.SAMN05421677_10336"/>
<sequence>MWVNEMMTIWLYGSIFAIIMIVVLLFTMYKPDEYEDDQK</sequence>
<feature type="transmembrane region" description="Helical" evidence="1">
    <location>
        <begin position="9"/>
        <end position="29"/>
    </location>
</feature>
<dbReference type="AlphaFoldDB" id="A0A1H0H2V1"/>